<dbReference type="GO" id="GO:0003677">
    <property type="term" value="F:DNA binding"/>
    <property type="evidence" value="ECO:0007669"/>
    <property type="project" value="UniProtKB-UniRule"/>
</dbReference>
<dbReference type="Proteomes" id="UP000018550">
    <property type="component" value="Chromosome"/>
</dbReference>
<dbReference type="PANTHER" id="PTHR37307">
    <property type="entry name" value="CELL DIVISION PROTEIN WHIA-RELATED"/>
    <property type="match status" value="1"/>
</dbReference>
<proteinExistence type="inferred from homology"/>
<evidence type="ECO:0000259" key="7">
    <source>
        <dbReference type="Pfam" id="PF14527"/>
    </source>
</evidence>
<dbReference type="Pfam" id="PF14527">
    <property type="entry name" value="LAGLIDADG_WhiA"/>
    <property type="match status" value="1"/>
</dbReference>
<keyword evidence="2 4" id="KW-0238">DNA-binding</keyword>
<protein>
    <recommendedName>
        <fullName evidence="4">Probable cell division protein WhiA</fullName>
    </recommendedName>
</protein>
<dbReference type="EMBL" id="CP006682">
    <property type="protein sequence ID" value="AHB35914.1"/>
    <property type="molecule type" value="Genomic_DNA"/>
</dbReference>
<gene>
    <name evidence="4" type="primary">whiA</name>
    <name evidence="8" type="ORF">SAPIS_v1c00670</name>
</gene>
<evidence type="ECO:0000259" key="6">
    <source>
        <dbReference type="Pfam" id="PF10298"/>
    </source>
</evidence>
<feature type="domain" description="Sporulation transcription regulator WhiA N-terminal" evidence="6">
    <location>
        <begin position="20"/>
        <end position="103"/>
    </location>
</feature>
<dbReference type="AlphaFoldDB" id="V5RH92"/>
<accession>V5RH92</accession>
<evidence type="ECO:0000313" key="8">
    <source>
        <dbReference type="EMBL" id="AHB35914.1"/>
    </source>
</evidence>
<keyword evidence="9" id="KW-1185">Reference proteome</keyword>
<keyword evidence="3 4" id="KW-0131">Cell cycle</keyword>
<comment type="function">
    <text evidence="4">Involved in cell division and chromosome segregation.</text>
</comment>
<dbReference type="OrthoDB" id="401278at2"/>
<evidence type="ECO:0000256" key="4">
    <source>
        <dbReference type="HAMAP-Rule" id="MF_01420"/>
    </source>
</evidence>
<comment type="similarity">
    <text evidence="4">Belongs to the WhiA family.</text>
</comment>
<evidence type="ECO:0000259" key="5">
    <source>
        <dbReference type="Pfam" id="PF02650"/>
    </source>
</evidence>
<organism evidence="8 9">
    <name type="scientific">Spiroplasma apis B31</name>
    <dbReference type="NCBI Taxonomy" id="1276258"/>
    <lineage>
        <taxon>Bacteria</taxon>
        <taxon>Bacillati</taxon>
        <taxon>Mycoplasmatota</taxon>
        <taxon>Mollicutes</taxon>
        <taxon>Entomoplasmatales</taxon>
        <taxon>Spiroplasmataceae</taxon>
        <taxon>Spiroplasma</taxon>
    </lineage>
</organism>
<evidence type="ECO:0000256" key="3">
    <source>
        <dbReference type="ARBA" id="ARBA00023306"/>
    </source>
</evidence>
<evidence type="ECO:0000256" key="1">
    <source>
        <dbReference type="ARBA" id="ARBA00022618"/>
    </source>
</evidence>
<dbReference type="InterPro" id="IPR023054">
    <property type="entry name" value="Sporulation_regulator_WhiA_C"/>
</dbReference>
<dbReference type="InterPro" id="IPR039518">
    <property type="entry name" value="WhiA_LAGLIDADG_dom"/>
</dbReference>
<keyword evidence="1 4" id="KW-0132">Cell division</keyword>
<reference evidence="8 9" key="1">
    <citation type="journal article" date="2014" name="Genome Announc.">
        <title>Complete Genome Sequence of Spiroplasma apis B31T (ATCC 33834), a Bacterium Associated with May Disease of Honeybees (Apis mellifera).</title>
        <authorList>
            <person name="Ku C."/>
            <person name="Lo W.S."/>
            <person name="Chen L.L."/>
            <person name="Kuo C.H."/>
        </authorList>
    </citation>
    <scope>NUCLEOTIDE SEQUENCE [LARGE SCALE GENOMIC DNA]</scope>
    <source>
        <strain evidence="8">B31</strain>
    </source>
</reference>
<dbReference type="SUPFAM" id="SSF55608">
    <property type="entry name" value="Homing endonucleases"/>
    <property type="match status" value="1"/>
</dbReference>
<dbReference type="Gene3D" id="3.10.28.10">
    <property type="entry name" value="Homing endonucleases"/>
    <property type="match status" value="1"/>
</dbReference>
<dbReference type="InterPro" id="IPR003802">
    <property type="entry name" value="Sporulation_regulator_WhiA"/>
</dbReference>
<dbReference type="InterPro" id="IPR018478">
    <property type="entry name" value="Sporu_reg_WhiA_N_dom"/>
</dbReference>
<dbReference type="InterPro" id="IPR027434">
    <property type="entry name" value="Homing_endonucl"/>
</dbReference>
<dbReference type="HAMAP" id="MF_01420">
    <property type="entry name" value="HTH_type_WhiA"/>
    <property type="match status" value="1"/>
</dbReference>
<dbReference type="NCBIfam" id="TIGR00647">
    <property type="entry name" value="DNA_bind_WhiA"/>
    <property type="match status" value="1"/>
</dbReference>
<sequence length="315" mass="36375">MSFAMKVKEEILEHTFSKEQTIMLLSGFIKYNGELISLNENTVLKLFSHSNNVIRKIYALIKEIYVGNIEVSIIDSKKLKRKKIYQLLLTTNVINFLAKYNIYDIKKSKNYIEIYLNSDETENYGLTRAYISGVFIAVGSVNSPQTTNYHVELQTKELESAKYLCDLLNQFDFGFKVTTRKKKFVCYAKKSLVVSDFLKFVDAAKAVLMFENTRISRDVNNNVNRMLNIEIYNQQKTYNAGVKQVRQISHIMEKNMFDELSKKAQVLAQVRLENPEATFSELGEILNEEKNVKITKSGISNLFKIIERLSESIGE</sequence>
<name>V5RH92_SPIAP</name>
<dbReference type="Pfam" id="PF10298">
    <property type="entry name" value="WhiA_N"/>
    <property type="match status" value="1"/>
</dbReference>
<dbReference type="RefSeq" id="WP_023788848.1">
    <property type="nucleotide sequence ID" value="NC_022998.1"/>
</dbReference>
<evidence type="ECO:0000256" key="2">
    <source>
        <dbReference type="ARBA" id="ARBA00023125"/>
    </source>
</evidence>
<feature type="domain" description="Sporulation regulator WhiA C-terminal" evidence="5">
    <location>
        <begin position="223"/>
        <end position="309"/>
    </location>
</feature>
<dbReference type="PANTHER" id="PTHR37307:SF1">
    <property type="entry name" value="CELL DIVISION PROTEIN WHIA-RELATED"/>
    <property type="match status" value="1"/>
</dbReference>
<dbReference type="STRING" id="1276258.SAPIS_v1c00670"/>
<evidence type="ECO:0000313" key="9">
    <source>
        <dbReference type="Proteomes" id="UP000018550"/>
    </source>
</evidence>
<dbReference type="GO" id="GO:0043937">
    <property type="term" value="P:regulation of sporulation"/>
    <property type="evidence" value="ECO:0007669"/>
    <property type="project" value="InterPro"/>
</dbReference>
<dbReference type="Pfam" id="PF02650">
    <property type="entry name" value="HTH_WhiA"/>
    <property type="match status" value="1"/>
</dbReference>
<dbReference type="KEGG" id="sapi:SAPIS_v1c00670"/>
<dbReference type="PATRIC" id="fig|1276258.3.peg.65"/>
<feature type="domain" description="WhiA LAGLIDADG-like" evidence="7">
    <location>
        <begin position="128"/>
        <end position="220"/>
    </location>
</feature>
<dbReference type="eggNOG" id="COG1481">
    <property type="taxonomic scope" value="Bacteria"/>
</dbReference>
<dbReference type="HOGENOM" id="CLU_053282_1_0_14"/>
<dbReference type="GO" id="GO:0051301">
    <property type="term" value="P:cell division"/>
    <property type="evidence" value="ECO:0007669"/>
    <property type="project" value="UniProtKB-UniRule"/>
</dbReference>